<protein>
    <submittedName>
        <fullName evidence="1">Uncharacterized protein</fullName>
    </submittedName>
</protein>
<keyword evidence="2" id="KW-1185">Reference proteome</keyword>
<proteinExistence type="predicted"/>
<sequence>MFQNSFSWLKRRSSREESVSSPEMVGVRLAVRELDLRGRFAISFKWSESQRRNKGFVILSGLHFRQHVNSTCATDMVLFVPFRCCLDHVSRIILP</sequence>
<reference evidence="1" key="1">
    <citation type="submission" date="2020-06" db="EMBL/GenBank/DDBJ databases">
        <title>WGS assembly of Ceratodon purpureus strain R40.</title>
        <authorList>
            <person name="Carey S.B."/>
            <person name="Jenkins J."/>
            <person name="Shu S."/>
            <person name="Lovell J.T."/>
            <person name="Sreedasyam A."/>
            <person name="Maumus F."/>
            <person name="Tiley G.P."/>
            <person name="Fernandez-Pozo N."/>
            <person name="Barry K."/>
            <person name="Chen C."/>
            <person name="Wang M."/>
            <person name="Lipzen A."/>
            <person name="Daum C."/>
            <person name="Saski C.A."/>
            <person name="Payton A.C."/>
            <person name="Mcbreen J.C."/>
            <person name="Conrad R.E."/>
            <person name="Kollar L.M."/>
            <person name="Olsson S."/>
            <person name="Huttunen S."/>
            <person name="Landis J.B."/>
            <person name="Wickett N.J."/>
            <person name="Johnson M.G."/>
            <person name="Rensing S.A."/>
            <person name="Grimwood J."/>
            <person name="Schmutz J."/>
            <person name="Mcdaniel S.F."/>
        </authorList>
    </citation>
    <scope>NUCLEOTIDE SEQUENCE</scope>
    <source>
        <strain evidence="1">R40</strain>
    </source>
</reference>
<dbReference type="EMBL" id="CM026422">
    <property type="protein sequence ID" value="KAG0587673.1"/>
    <property type="molecule type" value="Genomic_DNA"/>
</dbReference>
<dbReference type="Proteomes" id="UP000822688">
    <property type="component" value="Chromosome 2"/>
</dbReference>
<evidence type="ECO:0000313" key="2">
    <source>
        <dbReference type="Proteomes" id="UP000822688"/>
    </source>
</evidence>
<dbReference type="AlphaFoldDB" id="A0A8T0IZ76"/>
<comment type="caution">
    <text evidence="1">The sequence shown here is derived from an EMBL/GenBank/DDBJ whole genome shotgun (WGS) entry which is preliminary data.</text>
</comment>
<organism evidence="1 2">
    <name type="scientific">Ceratodon purpureus</name>
    <name type="common">Fire moss</name>
    <name type="synonym">Dicranum purpureum</name>
    <dbReference type="NCBI Taxonomy" id="3225"/>
    <lineage>
        <taxon>Eukaryota</taxon>
        <taxon>Viridiplantae</taxon>
        <taxon>Streptophyta</taxon>
        <taxon>Embryophyta</taxon>
        <taxon>Bryophyta</taxon>
        <taxon>Bryophytina</taxon>
        <taxon>Bryopsida</taxon>
        <taxon>Dicranidae</taxon>
        <taxon>Pseudoditrichales</taxon>
        <taxon>Ditrichaceae</taxon>
        <taxon>Ceratodon</taxon>
    </lineage>
</organism>
<accession>A0A8T0IZ76</accession>
<evidence type="ECO:0000313" key="1">
    <source>
        <dbReference type="EMBL" id="KAG0587673.1"/>
    </source>
</evidence>
<name>A0A8T0IZ76_CERPU</name>
<gene>
    <name evidence="1" type="ORF">KC19_2G182400</name>
</gene>